<name>A0A2N0ZN32_9BACI</name>
<dbReference type="Pfam" id="PF13560">
    <property type="entry name" value="HTH_31"/>
    <property type="match status" value="1"/>
</dbReference>
<dbReference type="RefSeq" id="WP_072502000.1">
    <property type="nucleotide sequence ID" value="NZ_JARSFA010000023.1"/>
</dbReference>
<keyword evidence="3" id="KW-1185">Reference proteome</keyword>
<dbReference type="CDD" id="cd00093">
    <property type="entry name" value="HTH_XRE"/>
    <property type="match status" value="1"/>
</dbReference>
<accession>A0A2N0ZN32</accession>
<dbReference type="EMBL" id="PISD01000003">
    <property type="protein sequence ID" value="PKG30913.1"/>
    <property type="molecule type" value="Genomic_DNA"/>
</dbReference>
<evidence type="ECO:0000313" key="2">
    <source>
        <dbReference type="EMBL" id="PKG30913.1"/>
    </source>
</evidence>
<evidence type="ECO:0000313" key="3">
    <source>
        <dbReference type="Proteomes" id="UP000233343"/>
    </source>
</evidence>
<dbReference type="SMART" id="SM00530">
    <property type="entry name" value="HTH_XRE"/>
    <property type="match status" value="1"/>
</dbReference>
<gene>
    <name evidence="2" type="ORF">CWS20_01050</name>
</gene>
<protein>
    <submittedName>
        <fullName evidence="2">XRE family transcriptional regulator</fullName>
    </submittedName>
</protein>
<sequence length="98" mass="11360">MMIATILIDFDDVKNEQEREAEMKVQWGEFVKNMRMAAGLSKAKFAEKLGVSPNSIKQYEKAQAFPRHAEDLELKIREVVKLEIQRKRSKIVQLQLAV</sequence>
<dbReference type="SUPFAM" id="SSF47413">
    <property type="entry name" value="lambda repressor-like DNA-binding domains"/>
    <property type="match status" value="1"/>
</dbReference>
<dbReference type="InterPro" id="IPR001387">
    <property type="entry name" value="Cro/C1-type_HTH"/>
</dbReference>
<dbReference type="Proteomes" id="UP000233343">
    <property type="component" value="Unassembled WGS sequence"/>
</dbReference>
<dbReference type="GO" id="GO:0003677">
    <property type="term" value="F:DNA binding"/>
    <property type="evidence" value="ECO:0007669"/>
    <property type="project" value="InterPro"/>
</dbReference>
<evidence type="ECO:0000259" key="1">
    <source>
        <dbReference type="PROSITE" id="PS50943"/>
    </source>
</evidence>
<feature type="domain" description="HTH cro/C1-type" evidence="1">
    <location>
        <begin position="31"/>
        <end position="66"/>
    </location>
</feature>
<reference evidence="2 3" key="1">
    <citation type="journal article" date="2010" name="Int. J. Syst. Evol. Microbiol.">
        <title>Bacillus horneckiae sp. nov., isolated from a spacecraft-assembly clean room.</title>
        <authorList>
            <person name="Vaishampayan P."/>
            <person name="Probst A."/>
            <person name="Krishnamurthi S."/>
            <person name="Ghosh S."/>
            <person name="Osman S."/>
            <person name="McDowall A."/>
            <person name="Ruckmani A."/>
            <person name="Mayilraj S."/>
            <person name="Venkateswaran K."/>
        </authorList>
    </citation>
    <scope>NUCLEOTIDE SEQUENCE [LARGE SCALE GENOMIC DNA]</scope>
    <source>
        <strain evidence="3">1PO1SC</strain>
    </source>
</reference>
<organism evidence="2 3">
    <name type="scientific">Cytobacillus horneckiae</name>
    <dbReference type="NCBI Taxonomy" id="549687"/>
    <lineage>
        <taxon>Bacteria</taxon>
        <taxon>Bacillati</taxon>
        <taxon>Bacillota</taxon>
        <taxon>Bacilli</taxon>
        <taxon>Bacillales</taxon>
        <taxon>Bacillaceae</taxon>
        <taxon>Cytobacillus</taxon>
    </lineage>
</organism>
<dbReference type="AlphaFoldDB" id="A0A2N0ZN32"/>
<dbReference type="InterPro" id="IPR010982">
    <property type="entry name" value="Lambda_DNA-bd_dom_sf"/>
</dbReference>
<dbReference type="PROSITE" id="PS50943">
    <property type="entry name" value="HTH_CROC1"/>
    <property type="match status" value="1"/>
</dbReference>
<proteinExistence type="predicted"/>
<comment type="caution">
    <text evidence="2">The sequence shown here is derived from an EMBL/GenBank/DDBJ whole genome shotgun (WGS) entry which is preliminary data.</text>
</comment>
<dbReference type="Gene3D" id="1.10.260.40">
    <property type="entry name" value="lambda repressor-like DNA-binding domains"/>
    <property type="match status" value="1"/>
</dbReference>